<protein>
    <recommendedName>
        <fullName evidence="1">RNase H type-1 domain-containing protein</fullName>
    </recommendedName>
</protein>
<dbReference type="GO" id="GO:0004523">
    <property type="term" value="F:RNA-DNA hybrid ribonuclease activity"/>
    <property type="evidence" value="ECO:0007669"/>
    <property type="project" value="InterPro"/>
</dbReference>
<proteinExistence type="predicted"/>
<gene>
    <name evidence="2" type="primary">4L372XY_056</name>
</gene>
<dbReference type="GO" id="GO:0003676">
    <property type="term" value="F:nucleic acid binding"/>
    <property type="evidence" value="ECO:0007669"/>
    <property type="project" value="InterPro"/>
</dbReference>
<dbReference type="InterPro" id="IPR002156">
    <property type="entry name" value="RNaseH_domain"/>
</dbReference>
<sequence>MFYKLLKILNKFVDNSREPIYIFTDGSGKFSTSSVVVVDRCNVRYLRYTKTDSNSALAELAALQTALLLSEMYIQLGRKVYIFSDNRGVVSAYNRARQGIASGAPIHNKLVDFLKEEMYTVNLDMIKVNWCRSHDGLYGNELADWLTRHENLNNIDRFDYFETVKHFGEFIDE</sequence>
<dbReference type="SUPFAM" id="SSF53098">
    <property type="entry name" value="Ribonuclease H-like"/>
    <property type="match status" value="1"/>
</dbReference>
<dbReference type="KEGG" id="vg:55617227"/>
<organism evidence="2 3">
    <name type="scientific">Aeromonas phage 4L372XY</name>
    <dbReference type="NCBI Taxonomy" id="2588520"/>
    <lineage>
        <taxon>Viruses</taxon>
        <taxon>Duplodnaviria</taxon>
        <taxon>Heunggongvirae</taxon>
        <taxon>Uroviricota</taxon>
        <taxon>Caudoviricetes</taxon>
        <taxon>Plateaulakevirus</taxon>
        <taxon>Plateaulakevirus pv4L372XY</taxon>
    </lineage>
</organism>
<dbReference type="InterPro" id="IPR036397">
    <property type="entry name" value="RNaseH_sf"/>
</dbReference>
<evidence type="ECO:0000259" key="1">
    <source>
        <dbReference type="PROSITE" id="PS50879"/>
    </source>
</evidence>
<dbReference type="RefSeq" id="YP_009846855.1">
    <property type="nucleotide sequence ID" value="NC_048772.1"/>
</dbReference>
<evidence type="ECO:0000313" key="2">
    <source>
        <dbReference type="EMBL" id="QEG08771.1"/>
    </source>
</evidence>
<keyword evidence="3" id="KW-1185">Reference proteome</keyword>
<accession>A0A5B9NBG5</accession>
<evidence type="ECO:0000313" key="3">
    <source>
        <dbReference type="Proteomes" id="UP000325103"/>
    </source>
</evidence>
<dbReference type="Gene3D" id="3.30.420.10">
    <property type="entry name" value="Ribonuclease H-like superfamily/Ribonuclease H"/>
    <property type="match status" value="1"/>
</dbReference>
<name>A0A5B9NBG5_9CAUD</name>
<dbReference type="PROSITE" id="PS50879">
    <property type="entry name" value="RNASE_H_1"/>
    <property type="match status" value="1"/>
</dbReference>
<reference evidence="2 3" key="1">
    <citation type="submission" date="2019-04" db="EMBL/GenBank/DDBJ databases">
        <title>Nine Novel Phages from a Plateau Lake in Southwest China Provide Insights into Aeromonas Phage Diversity.</title>
        <authorList>
            <person name="Xiao W."/>
            <person name="Bai M."/>
            <person name="Wang Y."/>
            <person name="Cui X."/>
        </authorList>
    </citation>
    <scope>NUCLEOTIDE SEQUENCE [LARGE SCALE GENOMIC DNA]</scope>
</reference>
<feature type="domain" description="RNase H type-1" evidence="1">
    <location>
        <begin position="16"/>
        <end position="152"/>
    </location>
</feature>
<dbReference type="GeneID" id="55617227"/>
<dbReference type="Pfam" id="PF00075">
    <property type="entry name" value="RNase_H"/>
    <property type="match status" value="1"/>
</dbReference>
<dbReference type="EMBL" id="MK813941">
    <property type="protein sequence ID" value="QEG08771.1"/>
    <property type="molecule type" value="Genomic_DNA"/>
</dbReference>
<dbReference type="InterPro" id="IPR012337">
    <property type="entry name" value="RNaseH-like_sf"/>
</dbReference>
<dbReference type="Proteomes" id="UP000325103">
    <property type="component" value="Segment"/>
</dbReference>